<evidence type="ECO:0000313" key="3">
    <source>
        <dbReference type="Proteomes" id="UP000694863"/>
    </source>
</evidence>
<dbReference type="SMART" id="SM00454">
    <property type="entry name" value="SAM"/>
    <property type="match status" value="1"/>
</dbReference>
<dbReference type="Proteomes" id="UP000694863">
    <property type="component" value="Unplaced"/>
</dbReference>
<dbReference type="InterPro" id="IPR001660">
    <property type="entry name" value="SAM"/>
</dbReference>
<dbReference type="RefSeq" id="XP_004704293.1">
    <property type="nucleotide sequence ID" value="XM_004704236.1"/>
</dbReference>
<reference evidence="4" key="1">
    <citation type="submission" date="2025-08" db="UniProtKB">
        <authorList>
            <consortium name="RefSeq"/>
        </authorList>
    </citation>
    <scope>IDENTIFICATION</scope>
</reference>
<feature type="compositionally biased region" description="Basic and acidic residues" evidence="1">
    <location>
        <begin position="255"/>
        <end position="264"/>
    </location>
</feature>
<evidence type="ECO:0000313" key="4">
    <source>
        <dbReference type="RefSeq" id="XP_004704293.1"/>
    </source>
</evidence>
<sequence length="429" mass="47207">MREKEATVPPEMLSTFSRSPTLTDDLPACLLHWHSHHGVQAPGRDLLPSTVPSTDPRQYCVPSQFGSSVIPNANMPNVLSSHVYSGWSILPPESINALATRNDMIQRSLGIPFLYGSSIPAAPASFHGRSMLPANDLHFHQSTLRNLQGNSALVATGPYFLESWEQRCRRLRRGTGNQKVLDSDTDLSKYQGEFKILDQTRVAPCEKDGFAKDLDAEGLHNRKSKPPAAPAQTRGHFEVPQRTPWAAHSTSLKAKTWDGGKEKPPQQSLGAATKKSPGLPSALPGTHGPLATGETLSLDEDMQKWTIDDVTHFIHSLPGCSAYAQVFKDHAIDGETLPFLTEEHLRDTMGLRLGPALKIQSQVSQHVQSIFYKKNISRPIQEYSTRQAFAPPADPPSSLWDLNSWSDTSGIPCSQDITLTGIEQDNMRN</sequence>
<dbReference type="InterPro" id="IPR050548">
    <property type="entry name" value="PcG_chromatin_remod_factors"/>
</dbReference>
<evidence type="ECO:0000259" key="2">
    <source>
        <dbReference type="PROSITE" id="PS50105"/>
    </source>
</evidence>
<keyword evidence="3" id="KW-1185">Reference proteome</keyword>
<dbReference type="Pfam" id="PF00536">
    <property type="entry name" value="SAM_1"/>
    <property type="match status" value="1"/>
</dbReference>
<dbReference type="Gene3D" id="1.10.150.50">
    <property type="entry name" value="Transcription Factor, Ets-1"/>
    <property type="match status" value="1"/>
</dbReference>
<dbReference type="InterPro" id="IPR013761">
    <property type="entry name" value="SAM/pointed_sf"/>
</dbReference>
<feature type="region of interest" description="Disordered" evidence="1">
    <location>
        <begin position="215"/>
        <end position="293"/>
    </location>
</feature>
<protein>
    <submittedName>
        <fullName evidence="4">Sterile alpha motif domain-containing protein 7</fullName>
    </submittedName>
</protein>
<dbReference type="SUPFAM" id="SSF47769">
    <property type="entry name" value="SAM/Pointed domain"/>
    <property type="match status" value="1"/>
</dbReference>
<evidence type="ECO:0000256" key="1">
    <source>
        <dbReference type="SAM" id="MobiDB-lite"/>
    </source>
</evidence>
<dbReference type="GeneID" id="101658982"/>
<dbReference type="CDD" id="cd09579">
    <property type="entry name" value="SAM_Samd7_11"/>
    <property type="match status" value="1"/>
</dbReference>
<organism evidence="3 4">
    <name type="scientific">Echinops telfairi</name>
    <name type="common">Lesser hedgehog tenrec</name>
    <dbReference type="NCBI Taxonomy" id="9371"/>
    <lineage>
        <taxon>Eukaryota</taxon>
        <taxon>Metazoa</taxon>
        <taxon>Chordata</taxon>
        <taxon>Craniata</taxon>
        <taxon>Vertebrata</taxon>
        <taxon>Euteleostomi</taxon>
        <taxon>Mammalia</taxon>
        <taxon>Eutheria</taxon>
        <taxon>Afrotheria</taxon>
        <taxon>Tenrecidae</taxon>
        <taxon>Tenrecinae</taxon>
        <taxon>Echinops</taxon>
    </lineage>
</organism>
<name>A0ABM0INQ3_ECHTE</name>
<proteinExistence type="predicted"/>
<accession>A0ABM0INQ3</accession>
<feature type="domain" description="SAM" evidence="2">
    <location>
        <begin position="305"/>
        <end position="354"/>
    </location>
</feature>
<gene>
    <name evidence="4" type="primary">SAMD7</name>
</gene>
<dbReference type="PANTHER" id="PTHR12247">
    <property type="entry name" value="POLYCOMB GROUP PROTEIN"/>
    <property type="match status" value="1"/>
</dbReference>
<dbReference type="PANTHER" id="PTHR12247:SF89">
    <property type="entry name" value="STERILE ALPHA MOTIF DOMAIN-CONTAINING PROTEIN 7"/>
    <property type="match status" value="1"/>
</dbReference>
<dbReference type="PROSITE" id="PS50105">
    <property type="entry name" value="SAM_DOMAIN"/>
    <property type="match status" value="1"/>
</dbReference>